<evidence type="ECO:0000256" key="1">
    <source>
        <dbReference type="SAM" id="MobiDB-lite"/>
    </source>
</evidence>
<sequence>MAGKWSGYIARWLSKRAGKPAADTGPAKETDSSPNQTAEIPADPATTAPNEFEEPPGPEIATALEETNATSPETTNATSPETTNATSPETTNEANADAADAEGGAPADGQPGEPGSESSEMRALPGEGAPATAPVPVTGAEPGTRSQKVVTLVALGEHAGTRTVAAAMAGRARGKGWTLRTSGPGLTRAAFSGMLNGTDAVVLVAPPEPEATSVLREKLDWFEANNRPAMAGKTVFVINLGASHQESGDTSGLQLPADLERPLVLLPYDPALSSGTPARAPRRAARRALDQLIEELSTIFQEH</sequence>
<feature type="compositionally biased region" description="Polar residues" evidence="1">
    <location>
        <begin position="65"/>
        <end position="92"/>
    </location>
</feature>
<feature type="region of interest" description="Disordered" evidence="1">
    <location>
        <begin position="15"/>
        <end position="144"/>
    </location>
</feature>
<dbReference type="Proteomes" id="UP001501257">
    <property type="component" value="Unassembled WGS sequence"/>
</dbReference>
<dbReference type="EMBL" id="BAABLK010000028">
    <property type="protein sequence ID" value="GAA5227323.1"/>
    <property type="molecule type" value="Genomic_DNA"/>
</dbReference>
<evidence type="ECO:0000313" key="2">
    <source>
        <dbReference type="EMBL" id="GAA5227323.1"/>
    </source>
</evidence>
<protein>
    <submittedName>
        <fullName evidence="2">Uncharacterized protein</fullName>
    </submittedName>
</protein>
<name>A0ABP9TNL3_9MICC</name>
<accession>A0ABP9TNL3</accession>
<gene>
    <name evidence="2" type="ORF">GCM10025778_18560</name>
</gene>
<organism evidence="2 3">
    <name type="scientific">Paeniglutamicibacter antarcticus</name>
    <dbReference type="NCBI Taxonomy" id="494023"/>
    <lineage>
        <taxon>Bacteria</taxon>
        <taxon>Bacillati</taxon>
        <taxon>Actinomycetota</taxon>
        <taxon>Actinomycetes</taxon>
        <taxon>Micrococcales</taxon>
        <taxon>Micrococcaceae</taxon>
        <taxon>Paeniglutamicibacter</taxon>
    </lineage>
</organism>
<dbReference type="RefSeq" id="WP_210101249.1">
    <property type="nucleotide sequence ID" value="NZ_BAABLK010000028.1"/>
</dbReference>
<reference evidence="3" key="1">
    <citation type="journal article" date="2019" name="Int. J. Syst. Evol. Microbiol.">
        <title>The Global Catalogue of Microorganisms (GCM) 10K type strain sequencing project: providing services to taxonomists for standard genome sequencing and annotation.</title>
        <authorList>
            <consortium name="The Broad Institute Genomics Platform"/>
            <consortium name="The Broad Institute Genome Sequencing Center for Infectious Disease"/>
            <person name="Wu L."/>
            <person name="Ma J."/>
        </authorList>
    </citation>
    <scope>NUCLEOTIDE SEQUENCE [LARGE SCALE GENOMIC DNA]</scope>
    <source>
        <strain evidence="3">JCM 18952</strain>
    </source>
</reference>
<feature type="compositionally biased region" description="Low complexity" evidence="1">
    <location>
        <begin position="93"/>
        <end position="115"/>
    </location>
</feature>
<feature type="compositionally biased region" description="Low complexity" evidence="1">
    <location>
        <begin position="125"/>
        <end position="142"/>
    </location>
</feature>
<proteinExistence type="predicted"/>
<evidence type="ECO:0000313" key="3">
    <source>
        <dbReference type="Proteomes" id="UP001501257"/>
    </source>
</evidence>
<keyword evidence="3" id="KW-1185">Reference proteome</keyword>
<comment type="caution">
    <text evidence="2">The sequence shown here is derived from an EMBL/GenBank/DDBJ whole genome shotgun (WGS) entry which is preliminary data.</text>
</comment>